<dbReference type="EMBL" id="CP003837">
    <property type="protein sequence ID" value="AGH43134.1"/>
    <property type="molecule type" value="Genomic_DNA"/>
</dbReference>
<dbReference type="STRING" id="1129794.C427_1025"/>
<dbReference type="AlphaFoldDB" id="K7A959"/>
<reference evidence="1 2" key="1">
    <citation type="journal article" date="2013" name="Genome Announc.">
        <title>Complete Genome Sequence of Glaciecola psychrophila Strain 170T.</title>
        <authorList>
            <person name="Yin J."/>
            <person name="Chen J."/>
            <person name="Liu G."/>
            <person name="Yu Y."/>
            <person name="Song L."/>
            <person name="Wang X."/>
            <person name="Qu X."/>
        </authorList>
    </citation>
    <scope>NUCLEOTIDE SEQUENCE [LARGE SCALE GENOMIC DNA]</scope>
    <source>
        <strain evidence="1 2">170</strain>
    </source>
</reference>
<proteinExistence type="predicted"/>
<keyword evidence="2" id="KW-1185">Reference proteome</keyword>
<protein>
    <submittedName>
        <fullName evidence="1">Uncharacterized protein</fullName>
    </submittedName>
</protein>
<organism evidence="1 2">
    <name type="scientific">Paraglaciecola psychrophila 170</name>
    <dbReference type="NCBI Taxonomy" id="1129794"/>
    <lineage>
        <taxon>Bacteria</taxon>
        <taxon>Pseudomonadati</taxon>
        <taxon>Pseudomonadota</taxon>
        <taxon>Gammaproteobacteria</taxon>
        <taxon>Alteromonadales</taxon>
        <taxon>Alteromonadaceae</taxon>
        <taxon>Paraglaciecola</taxon>
    </lineage>
</organism>
<dbReference type="HOGENOM" id="CLU_3331169_0_0_6"/>
<dbReference type="PATRIC" id="fig|1129794.4.peg.1012"/>
<accession>K7A959</accession>
<dbReference type="Proteomes" id="UP000011864">
    <property type="component" value="Chromosome"/>
</dbReference>
<name>K7A959_9ALTE</name>
<evidence type="ECO:0000313" key="1">
    <source>
        <dbReference type="EMBL" id="AGH43134.1"/>
    </source>
</evidence>
<gene>
    <name evidence="1" type="ORF">C427_1025</name>
</gene>
<dbReference type="KEGG" id="gps:C427_1025"/>
<sequence length="38" mass="4637">MVIVKNSANYRFTHKSLNWKAKHYAMYRTISKFFAKKQ</sequence>
<evidence type="ECO:0000313" key="2">
    <source>
        <dbReference type="Proteomes" id="UP000011864"/>
    </source>
</evidence>